<keyword evidence="1" id="KW-0677">Repeat</keyword>
<dbReference type="InterPro" id="IPR050663">
    <property type="entry name" value="Ankyrin-SOCS_Box"/>
</dbReference>
<proteinExistence type="predicted"/>
<gene>
    <name evidence="4" type="ORF">GGI15_004091</name>
</gene>
<dbReference type="PROSITE" id="PS50297">
    <property type="entry name" value="ANK_REP_REGION"/>
    <property type="match status" value="2"/>
</dbReference>
<dbReference type="GO" id="GO:0000976">
    <property type="term" value="F:transcription cis-regulatory region binding"/>
    <property type="evidence" value="ECO:0007669"/>
    <property type="project" value="TreeGrafter"/>
</dbReference>
<dbReference type="PANTHER" id="PTHR24193:SF121">
    <property type="entry name" value="ADA2A-CONTAINING COMPLEX COMPONENT 3, ISOFORM D"/>
    <property type="match status" value="1"/>
</dbReference>
<dbReference type="Gene3D" id="1.25.40.20">
    <property type="entry name" value="Ankyrin repeat-containing domain"/>
    <property type="match status" value="2"/>
</dbReference>
<evidence type="ECO:0000256" key="2">
    <source>
        <dbReference type="ARBA" id="ARBA00023043"/>
    </source>
</evidence>
<evidence type="ECO:0000313" key="4">
    <source>
        <dbReference type="EMBL" id="KAJ2778728.1"/>
    </source>
</evidence>
<reference evidence="4" key="1">
    <citation type="submission" date="2022-07" db="EMBL/GenBank/DDBJ databases">
        <title>Phylogenomic reconstructions and comparative analyses of Kickxellomycotina fungi.</title>
        <authorList>
            <person name="Reynolds N.K."/>
            <person name="Stajich J.E."/>
            <person name="Barry K."/>
            <person name="Grigoriev I.V."/>
            <person name="Crous P."/>
            <person name="Smith M.E."/>
        </authorList>
    </citation>
    <scope>NUCLEOTIDE SEQUENCE</scope>
    <source>
        <strain evidence="4">BCRC 34489</strain>
    </source>
</reference>
<sequence length="516" mass="53573">MLCKQQTFGESNSGEINSCCTSDSDIDAQTAYEYASVATQKKGGRVLGHNRHMGAVDMSQLAVRLQESYDADARRDALPFDIVCGVFVWAQRPALSFVSRAFHLASQMQSVRARFFLVEFGRHRVLDGGVGLPARRPRMVRADLVLLLLALGADARADDQWVVRHACAQGGAWAAVLRRLLADRPAAVTSPQGPLDGWRMLGGPSEGPQPAGGPAVDVHLDGDAAVRVAAAHGHSGLVRMLAAAGADMDAGSGEPLVLAAAAGHEACVQALLSCGASAAADESRALRTAVLGGDARLACVRLLLDRGAHVDAMDQCCVLAAAYRGDGVAQPRAPQQRYLQSAAGSVRRSHVELLRLLLARGADPDARGGRPLMFAATRDLPRAAALLVEYGADVHVGGDAPLRLAAERGALGVVHVLLQAGAEVLAGEGAALSGAARGGHVDVVRAILAAAGGGVLPEHLRSAMVAAARGGWRGVVEALLEAGADRDDPEFVACAAKSRDLRRALGLPPPAIPNNP</sequence>
<feature type="repeat" description="ANK" evidence="3">
    <location>
        <begin position="367"/>
        <end position="399"/>
    </location>
</feature>
<feature type="repeat" description="ANK" evidence="3">
    <location>
        <begin position="281"/>
        <end position="315"/>
    </location>
</feature>
<name>A0A9W8H7S5_9FUNG</name>
<feature type="repeat" description="ANK" evidence="3">
    <location>
        <begin position="221"/>
        <end position="253"/>
    </location>
</feature>
<dbReference type="InterPro" id="IPR036770">
    <property type="entry name" value="Ankyrin_rpt-contain_sf"/>
</dbReference>
<dbReference type="EMBL" id="JANBUM010000335">
    <property type="protein sequence ID" value="KAJ2778728.1"/>
    <property type="molecule type" value="Genomic_DNA"/>
</dbReference>
<dbReference type="SUPFAM" id="SSF48403">
    <property type="entry name" value="Ankyrin repeat"/>
    <property type="match status" value="1"/>
</dbReference>
<dbReference type="SMART" id="SM00248">
    <property type="entry name" value="ANK"/>
    <property type="match status" value="7"/>
</dbReference>
<evidence type="ECO:0008006" key="6">
    <source>
        <dbReference type="Google" id="ProtNLM"/>
    </source>
</evidence>
<keyword evidence="5" id="KW-1185">Reference proteome</keyword>
<evidence type="ECO:0000313" key="5">
    <source>
        <dbReference type="Proteomes" id="UP001140172"/>
    </source>
</evidence>
<evidence type="ECO:0000256" key="3">
    <source>
        <dbReference type="PROSITE-ProRule" id="PRU00023"/>
    </source>
</evidence>
<dbReference type="GO" id="GO:0045944">
    <property type="term" value="P:positive regulation of transcription by RNA polymerase II"/>
    <property type="evidence" value="ECO:0007669"/>
    <property type="project" value="TreeGrafter"/>
</dbReference>
<accession>A0A9W8H7S5</accession>
<dbReference type="Proteomes" id="UP001140172">
    <property type="component" value="Unassembled WGS sequence"/>
</dbReference>
<dbReference type="Pfam" id="PF12796">
    <property type="entry name" value="Ank_2"/>
    <property type="match status" value="2"/>
</dbReference>
<protein>
    <recommendedName>
        <fullName evidence="6">Ankyrin repeat protein</fullName>
    </recommendedName>
</protein>
<evidence type="ECO:0000256" key="1">
    <source>
        <dbReference type="ARBA" id="ARBA00022737"/>
    </source>
</evidence>
<feature type="repeat" description="ANK" evidence="3">
    <location>
        <begin position="397"/>
        <end position="429"/>
    </location>
</feature>
<dbReference type="PROSITE" id="PS50088">
    <property type="entry name" value="ANK_REPEAT"/>
    <property type="match status" value="4"/>
</dbReference>
<comment type="caution">
    <text evidence="4">The sequence shown here is derived from an EMBL/GenBank/DDBJ whole genome shotgun (WGS) entry which is preliminary data.</text>
</comment>
<dbReference type="AlphaFoldDB" id="A0A9W8H7S5"/>
<dbReference type="InterPro" id="IPR002110">
    <property type="entry name" value="Ankyrin_rpt"/>
</dbReference>
<dbReference type="OrthoDB" id="4772757at2759"/>
<keyword evidence="2 3" id="KW-0040">ANK repeat</keyword>
<dbReference type="PANTHER" id="PTHR24193">
    <property type="entry name" value="ANKYRIN REPEAT PROTEIN"/>
    <property type="match status" value="1"/>
</dbReference>
<organism evidence="4 5">
    <name type="scientific">Coemansia interrupta</name>
    <dbReference type="NCBI Taxonomy" id="1126814"/>
    <lineage>
        <taxon>Eukaryota</taxon>
        <taxon>Fungi</taxon>
        <taxon>Fungi incertae sedis</taxon>
        <taxon>Zoopagomycota</taxon>
        <taxon>Kickxellomycotina</taxon>
        <taxon>Kickxellomycetes</taxon>
        <taxon>Kickxellales</taxon>
        <taxon>Kickxellaceae</taxon>
        <taxon>Coemansia</taxon>
    </lineage>
</organism>
<dbReference type="GO" id="GO:0005634">
    <property type="term" value="C:nucleus"/>
    <property type="evidence" value="ECO:0007669"/>
    <property type="project" value="TreeGrafter"/>
</dbReference>